<dbReference type="PROSITE" id="PS50850">
    <property type="entry name" value="MFS"/>
    <property type="match status" value="1"/>
</dbReference>
<feature type="transmembrane region" description="Helical" evidence="7">
    <location>
        <begin position="237"/>
        <end position="258"/>
    </location>
</feature>
<feature type="transmembrane region" description="Helical" evidence="7">
    <location>
        <begin position="119"/>
        <end position="140"/>
    </location>
</feature>
<keyword evidence="5 7" id="KW-0472">Membrane</keyword>
<feature type="region of interest" description="Disordered" evidence="6">
    <location>
        <begin position="1"/>
        <end position="20"/>
    </location>
</feature>
<dbReference type="GO" id="GO:0005886">
    <property type="term" value="C:plasma membrane"/>
    <property type="evidence" value="ECO:0007669"/>
    <property type="project" value="UniProtKB-SubCell"/>
</dbReference>
<feature type="transmembrane region" description="Helical" evidence="7">
    <location>
        <begin position="330"/>
        <end position="353"/>
    </location>
</feature>
<keyword evidence="4 7" id="KW-1133">Transmembrane helix</keyword>
<evidence type="ECO:0000256" key="6">
    <source>
        <dbReference type="SAM" id="MobiDB-lite"/>
    </source>
</evidence>
<dbReference type="Gene3D" id="1.20.1250.20">
    <property type="entry name" value="MFS general substrate transporter like domains"/>
    <property type="match status" value="1"/>
</dbReference>
<evidence type="ECO:0000256" key="5">
    <source>
        <dbReference type="ARBA" id="ARBA00023136"/>
    </source>
</evidence>
<feature type="transmembrane region" description="Helical" evidence="7">
    <location>
        <begin position="152"/>
        <end position="172"/>
    </location>
</feature>
<evidence type="ECO:0000313" key="9">
    <source>
        <dbReference type="EMBL" id="PSM41804.1"/>
    </source>
</evidence>
<dbReference type="GO" id="GO:0022857">
    <property type="term" value="F:transmembrane transporter activity"/>
    <property type="evidence" value="ECO:0007669"/>
    <property type="project" value="InterPro"/>
</dbReference>
<evidence type="ECO:0000256" key="4">
    <source>
        <dbReference type="ARBA" id="ARBA00022989"/>
    </source>
</evidence>
<feature type="transmembrane region" description="Helical" evidence="7">
    <location>
        <begin position="270"/>
        <end position="290"/>
    </location>
</feature>
<dbReference type="PANTHER" id="PTHR43124">
    <property type="entry name" value="PURINE EFFLUX PUMP PBUE"/>
    <property type="match status" value="1"/>
</dbReference>
<feature type="transmembrane region" description="Helical" evidence="7">
    <location>
        <begin position="21"/>
        <end position="42"/>
    </location>
</feature>
<dbReference type="InterPro" id="IPR020846">
    <property type="entry name" value="MFS_dom"/>
</dbReference>
<evidence type="ECO:0000313" key="10">
    <source>
        <dbReference type="Proteomes" id="UP000240429"/>
    </source>
</evidence>
<feature type="transmembrane region" description="Helical" evidence="7">
    <location>
        <begin position="394"/>
        <end position="414"/>
    </location>
</feature>
<reference evidence="9 10" key="1">
    <citation type="submission" date="2018-03" db="EMBL/GenBank/DDBJ databases">
        <title>Streptomyces dioscori sp. nov., a novel endophytic actinobacterium isolated from bulbil of Dioscorea bulbifera L.</title>
        <authorList>
            <person name="Zhikuan W."/>
        </authorList>
    </citation>
    <scope>NUCLEOTIDE SEQUENCE [LARGE SCALE GENOMIC DNA]</scope>
    <source>
        <strain evidence="9 10">A217</strain>
    </source>
</reference>
<dbReference type="OrthoDB" id="4332123at2"/>
<organism evidence="9 10">
    <name type="scientific">Streptomyces dioscori</name>
    <dbReference type="NCBI Taxonomy" id="2109333"/>
    <lineage>
        <taxon>Bacteria</taxon>
        <taxon>Bacillati</taxon>
        <taxon>Actinomycetota</taxon>
        <taxon>Actinomycetes</taxon>
        <taxon>Kitasatosporales</taxon>
        <taxon>Streptomycetaceae</taxon>
        <taxon>Streptomyces</taxon>
        <taxon>Streptomyces aurantiacus group</taxon>
    </lineage>
</organism>
<gene>
    <name evidence="9" type="ORF">C6Y14_18920</name>
</gene>
<feature type="transmembrane region" description="Helical" evidence="7">
    <location>
        <begin position="302"/>
        <end position="324"/>
    </location>
</feature>
<evidence type="ECO:0000256" key="3">
    <source>
        <dbReference type="ARBA" id="ARBA00022692"/>
    </source>
</evidence>
<comment type="subcellular location">
    <subcellularLocation>
        <location evidence="1">Cell membrane</location>
        <topology evidence="1">Multi-pass membrane protein</topology>
    </subcellularLocation>
</comment>
<proteinExistence type="predicted"/>
<sequence length="440" mass="46367">MSPPSSSSSSSSLALPGDPPGGRRAVTVWSVGVSVYFVAVIFRTSLGVAGLDAADRFHVNASALSTFSILQLLVYAGMQIPVGLMVDRLGTKKVLTFGVVLFTIGQLGFAFSPTYGTALASRALLGCGDAMTFISVLRLGSRWFPARRGPMVAQLAGLVGMAGNLVSTLVLARLLHGVGWTAAFAGSSVAGVVVLVLMLAFLKDHPEGHEPEPFPHRGAAYVRRQIAASWREPGTRLGLWVHFTTQFPAMVFLLLWGLPFLVEAQGLSRATAGELLTLVVLSNMLIGLVYGQIVARHHAARLPLALGTVLSTAVVWAATLAYPADHAPMWLLVVLCVVLGACGPASMIGFDFARPANPPERQGTASGITNMGGFVASMTTLFAVGVLLDATGGSYGVAFSAVFVLQALGLSQILRLRRLAARRERERLVASRVETVHVPA</sequence>
<dbReference type="InterPro" id="IPR011701">
    <property type="entry name" value="MFS"/>
</dbReference>
<comment type="caution">
    <text evidence="9">The sequence shown here is derived from an EMBL/GenBank/DDBJ whole genome shotgun (WGS) entry which is preliminary data.</text>
</comment>
<protein>
    <submittedName>
        <fullName evidence="9">MFS transporter</fullName>
    </submittedName>
</protein>
<keyword evidence="10" id="KW-1185">Reference proteome</keyword>
<feature type="domain" description="Major facilitator superfamily (MFS) profile" evidence="8">
    <location>
        <begin position="28"/>
        <end position="424"/>
    </location>
</feature>
<dbReference type="CDD" id="cd06174">
    <property type="entry name" value="MFS"/>
    <property type="match status" value="1"/>
</dbReference>
<evidence type="ECO:0000259" key="8">
    <source>
        <dbReference type="PROSITE" id="PS50850"/>
    </source>
</evidence>
<feature type="transmembrane region" description="Helical" evidence="7">
    <location>
        <begin position="365"/>
        <end position="388"/>
    </location>
</feature>
<dbReference type="Pfam" id="PF07690">
    <property type="entry name" value="MFS_1"/>
    <property type="match status" value="1"/>
</dbReference>
<feature type="transmembrane region" description="Helical" evidence="7">
    <location>
        <begin position="178"/>
        <end position="202"/>
    </location>
</feature>
<evidence type="ECO:0000256" key="1">
    <source>
        <dbReference type="ARBA" id="ARBA00004651"/>
    </source>
</evidence>
<dbReference type="RefSeq" id="WP_107017912.1">
    <property type="nucleotide sequence ID" value="NZ_KZ679044.1"/>
</dbReference>
<dbReference type="Proteomes" id="UP000240429">
    <property type="component" value="Unassembled WGS sequence"/>
</dbReference>
<name>A0A2P8Q6D3_9ACTN</name>
<feature type="transmembrane region" description="Helical" evidence="7">
    <location>
        <begin position="62"/>
        <end position="82"/>
    </location>
</feature>
<feature type="transmembrane region" description="Helical" evidence="7">
    <location>
        <begin position="94"/>
        <end position="113"/>
    </location>
</feature>
<evidence type="ECO:0000256" key="7">
    <source>
        <dbReference type="SAM" id="Phobius"/>
    </source>
</evidence>
<dbReference type="InterPro" id="IPR050189">
    <property type="entry name" value="MFS_Efflux_Transporters"/>
</dbReference>
<dbReference type="EMBL" id="PYBJ01000011">
    <property type="protein sequence ID" value="PSM41804.1"/>
    <property type="molecule type" value="Genomic_DNA"/>
</dbReference>
<dbReference type="InterPro" id="IPR036259">
    <property type="entry name" value="MFS_trans_sf"/>
</dbReference>
<keyword evidence="2" id="KW-1003">Cell membrane</keyword>
<dbReference type="PANTHER" id="PTHR43124:SF3">
    <property type="entry name" value="CHLORAMPHENICOL EFFLUX PUMP RV0191"/>
    <property type="match status" value="1"/>
</dbReference>
<accession>A0A2P8Q6D3</accession>
<keyword evidence="3 7" id="KW-0812">Transmembrane</keyword>
<dbReference type="AlphaFoldDB" id="A0A2P8Q6D3"/>
<dbReference type="SUPFAM" id="SSF103473">
    <property type="entry name" value="MFS general substrate transporter"/>
    <property type="match status" value="1"/>
</dbReference>
<feature type="compositionally biased region" description="Low complexity" evidence="6">
    <location>
        <begin position="1"/>
        <end position="12"/>
    </location>
</feature>
<evidence type="ECO:0000256" key="2">
    <source>
        <dbReference type="ARBA" id="ARBA00022475"/>
    </source>
</evidence>